<organism evidence="4 5">
    <name type="scientific">Marinicrinis sediminis</name>
    <dbReference type="NCBI Taxonomy" id="1652465"/>
    <lineage>
        <taxon>Bacteria</taxon>
        <taxon>Bacillati</taxon>
        <taxon>Bacillota</taxon>
        <taxon>Bacilli</taxon>
        <taxon>Bacillales</taxon>
        <taxon>Paenibacillaceae</taxon>
    </lineage>
</organism>
<dbReference type="InterPro" id="IPR026881">
    <property type="entry name" value="WYL_dom"/>
</dbReference>
<keyword evidence="2" id="KW-0804">Transcription</keyword>
<dbReference type="InterPro" id="IPR057727">
    <property type="entry name" value="WCX_dom"/>
</dbReference>
<dbReference type="Pfam" id="PF13280">
    <property type="entry name" value="WYL"/>
    <property type="match status" value="1"/>
</dbReference>
<dbReference type="Proteomes" id="UP001597497">
    <property type="component" value="Unassembled WGS sequence"/>
</dbReference>
<dbReference type="Pfam" id="PF25583">
    <property type="entry name" value="WCX"/>
    <property type="match status" value="1"/>
</dbReference>
<evidence type="ECO:0000256" key="1">
    <source>
        <dbReference type="ARBA" id="ARBA00023015"/>
    </source>
</evidence>
<dbReference type="EMBL" id="JBHUMM010000012">
    <property type="protein sequence ID" value="MFD2671572.1"/>
    <property type="molecule type" value="Genomic_DNA"/>
</dbReference>
<dbReference type="InterPro" id="IPR001034">
    <property type="entry name" value="DeoR_HTH"/>
</dbReference>
<comment type="caution">
    <text evidence="4">The sequence shown here is derived from an EMBL/GenBank/DDBJ whole genome shotgun (WGS) entry which is preliminary data.</text>
</comment>
<accession>A0ABW5R9E3</accession>
<dbReference type="InterPro" id="IPR028349">
    <property type="entry name" value="PafC-like"/>
</dbReference>
<dbReference type="InterPro" id="IPR036388">
    <property type="entry name" value="WH-like_DNA-bd_sf"/>
</dbReference>
<feature type="domain" description="HTH deoR-type" evidence="3">
    <location>
        <begin position="2"/>
        <end position="57"/>
    </location>
</feature>
<dbReference type="Gene3D" id="1.10.10.10">
    <property type="entry name" value="Winged helix-like DNA-binding domain superfamily/Winged helix DNA-binding domain"/>
    <property type="match status" value="1"/>
</dbReference>
<gene>
    <name evidence="4" type="ORF">ACFSUC_08135</name>
</gene>
<evidence type="ECO:0000313" key="5">
    <source>
        <dbReference type="Proteomes" id="UP001597497"/>
    </source>
</evidence>
<protein>
    <submittedName>
        <fullName evidence="4">Helix-turn-helix transcriptional regulator</fullName>
    </submittedName>
</protein>
<dbReference type="PANTHER" id="PTHR34580:SF8">
    <property type="entry name" value="WYL DOMAIN-CONTAINING PROTEIN"/>
    <property type="match status" value="1"/>
</dbReference>
<dbReference type="PROSITE" id="PS52050">
    <property type="entry name" value="WYL"/>
    <property type="match status" value="1"/>
</dbReference>
<keyword evidence="1" id="KW-0805">Transcription regulation</keyword>
<dbReference type="PANTHER" id="PTHR34580">
    <property type="match status" value="1"/>
</dbReference>
<keyword evidence="5" id="KW-1185">Reference proteome</keyword>
<evidence type="ECO:0000313" key="4">
    <source>
        <dbReference type="EMBL" id="MFD2671572.1"/>
    </source>
</evidence>
<reference evidence="5" key="1">
    <citation type="journal article" date="2019" name="Int. J. Syst. Evol. Microbiol.">
        <title>The Global Catalogue of Microorganisms (GCM) 10K type strain sequencing project: providing services to taxonomists for standard genome sequencing and annotation.</title>
        <authorList>
            <consortium name="The Broad Institute Genomics Platform"/>
            <consortium name="The Broad Institute Genome Sequencing Center for Infectious Disease"/>
            <person name="Wu L."/>
            <person name="Ma J."/>
        </authorList>
    </citation>
    <scope>NUCLEOTIDE SEQUENCE [LARGE SCALE GENOMIC DNA]</scope>
    <source>
        <strain evidence="5">KCTC 33676</strain>
    </source>
</reference>
<dbReference type="InterPro" id="IPR013196">
    <property type="entry name" value="HTH_11"/>
</dbReference>
<dbReference type="SUPFAM" id="SSF46785">
    <property type="entry name" value="Winged helix' DNA-binding domain"/>
    <property type="match status" value="1"/>
</dbReference>
<dbReference type="InterPro" id="IPR051534">
    <property type="entry name" value="CBASS_pafABC_assoc_protein"/>
</dbReference>
<proteinExistence type="predicted"/>
<name>A0ABW5R9E3_9BACL</name>
<sequence>MKIDRLLSIVMILLHKRRVQAKELAEMFEVSQRTIYRDIETINMAGIPIITFPGNQGGIGIAENYKLERNMLTIEEMASIITALRSLNTSYPDAHTQPVLQKIQALQSLKDGEKLQAISEQLLIDHSCWGSSAIINKKQSMMKLAIENNQTVIFRYRNAKNEEKDRHVEPHTLVLKNNRWYVYAHCRDKHDFRFFKLSRMKNLHITSQAFDRKETKLEQIPWNTQWSQLPAKLTVTLKFQASARFLVEEWFDEEEIDTDASGCMIVTTRFPDDPWVTGFVLRFGDQVEVIQPERLRQHIYQVACEVAKKYAPFSKPSQT</sequence>
<dbReference type="PIRSF" id="PIRSF016838">
    <property type="entry name" value="PafC"/>
    <property type="match status" value="1"/>
</dbReference>
<evidence type="ECO:0000256" key="2">
    <source>
        <dbReference type="ARBA" id="ARBA00023163"/>
    </source>
</evidence>
<evidence type="ECO:0000259" key="3">
    <source>
        <dbReference type="PROSITE" id="PS51000"/>
    </source>
</evidence>
<dbReference type="Pfam" id="PF08279">
    <property type="entry name" value="HTH_11"/>
    <property type="match status" value="1"/>
</dbReference>
<dbReference type="InterPro" id="IPR036390">
    <property type="entry name" value="WH_DNA-bd_sf"/>
</dbReference>
<dbReference type="RefSeq" id="WP_379929043.1">
    <property type="nucleotide sequence ID" value="NZ_JBHUMM010000012.1"/>
</dbReference>
<dbReference type="PROSITE" id="PS51000">
    <property type="entry name" value="HTH_DEOR_2"/>
    <property type="match status" value="1"/>
</dbReference>